<dbReference type="AlphaFoldDB" id="M1P1M8"/>
<dbReference type="OrthoDB" id="4403215at2"/>
<keyword evidence="4 7" id="KW-0812">Transmembrane</keyword>
<keyword evidence="2" id="KW-0813">Transport</keyword>
<dbReference type="RefSeq" id="WP_015402129.1">
    <property type="nucleotide sequence ID" value="NC_020302.1"/>
</dbReference>
<dbReference type="Proteomes" id="UP000011723">
    <property type="component" value="Chromosome"/>
</dbReference>
<evidence type="ECO:0000256" key="5">
    <source>
        <dbReference type="ARBA" id="ARBA00022989"/>
    </source>
</evidence>
<dbReference type="InterPro" id="IPR055348">
    <property type="entry name" value="DctQ"/>
</dbReference>
<evidence type="ECO:0000256" key="7">
    <source>
        <dbReference type="SAM" id="Phobius"/>
    </source>
</evidence>
<dbReference type="KEGG" id="chn:A605_13595"/>
<keyword evidence="6 7" id="KW-0472">Membrane</keyword>
<dbReference type="EMBL" id="CP003697">
    <property type="protein sequence ID" value="AGF73715.1"/>
    <property type="molecule type" value="Genomic_DNA"/>
</dbReference>
<feature type="transmembrane region" description="Helical" evidence="7">
    <location>
        <begin position="37"/>
        <end position="59"/>
    </location>
</feature>
<keyword evidence="5 7" id="KW-1133">Transmembrane helix</keyword>
<dbReference type="Pfam" id="PF04290">
    <property type="entry name" value="DctQ"/>
    <property type="match status" value="1"/>
</dbReference>
<evidence type="ECO:0000313" key="9">
    <source>
        <dbReference type="EMBL" id="AGF73715.1"/>
    </source>
</evidence>
<evidence type="ECO:0000256" key="3">
    <source>
        <dbReference type="ARBA" id="ARBA00022475"/>
    </source>
</evidence>
<dbReference type="HOGENOM" id="CLU_1394271_0_0_11"/>
<comment type="subcellular location">
    <subcellularLocation>
        <location evidence="1">Cell membrane</location>
        <topology evidence="1">Multi-pass membrane protein</topology>
    </subcellularLocation>
</comment>
<keyword evidence="10" id="KW-1185">Reference proteome</keyword>
<dbReference type="GO" id="GO:0005886">
    <property type="term" value="C:plasma membrane"/>
    <property type="evidence" value="ECO:0007669"/>
    <property type="project" value="UniProtKB-SubCell"/>
</dbReference>
<keyword evidence="3" id="KW-1003">Cell membrane</keyword>
<evidence type="ECO:0000313" key="10">
    <source>
        <dbReference type="Proteomes" id="UP000011723"/>
    </source>
</evidence>
<dbReference type="eggNOG" id="ENOG5031UTC">
    <property type="taxonomic scope" value="Bacteria"/>
</dbReference>
<evidence type="ECO:0000256" key="6">
    <source>
        <dbReference type="ARBA" id="ARBA00023136"/>
    </source>
</evidence>
<sequence length="189" mass="20473">MIDKTSGVDGGVDVGEFVETEHSAGQLQGRVWAPVRVLGQIAGLLTLVLALFVTATVLLRVVDLGVVGAVELASLSMVVLTVLIIPAVTAADDNFRVEIVDFLVGPRSLHWLNVFGLLVQLFVTAFITFAVLELFIHDIDTGTTMAGELYLRRWWLTAVVFIGFVGALYATVINLVRVFRSTLTNESEA</sequence>
<evidence type="ECO:0000256" key="2">
    <source>
        <dbReference type="ARBA" id="ARBA00022448"/>
    </source>
</evidence>
<evidence type="ECO:0000256" key="1">
    <source>
        <dbReference type="ARBA" id="ARBA00004651"/>
    </source>
</evidence>
<protein>
    <recommendedName>
        <fullName evidence="8">Tripartite ATP-independent periplasmic transporters DctQ component domain-containing protein</fullName>
    </recommendedName>
</protein>
<evidence type="ECO:0000259" key="8">
    <source>
        <dbReference type="Pfam" id="PF04290"/>
    </source>
</evidence>
<feature type="transmembrane region" description="Helical" evidence="7">
    <location>
        <begin position="66"/>
        <end position="91"/>
    </location>
</feature>
<organism evidence="9 10">
    <name type="scientific">Corynebacterium halotolerans YIM 70093 = DSM 44683</name>
    <dbReference type="NCBI Taxonomy" id="1121362"/>
    <lineage>
        <taxon>Bacteria</taxon>
        <taxon>Bacillati</taxon>
        <taxon>Actinomycetota</taxon>
        <taxon>Actinomycetes</taxon>
        <taxon>Mycobacteriales</taxon>
        <taxon>Corynebacteriaceae</taxon>
        <taxon>Corynebacterium</taxon>
    </lineage>
</organism>
<dbReference type="PATRIC" id="fig|1121362.3.peg.2765"/>
<proteinExistence type="predicted"/>
<feature type="domain" description="Tripartite ATP-independent periplasmic transporters DctQ component" evidence="8">
    <location>
        <begin position="49"/>
        <end position="180"/>
    </location>
</feature>
<reference evidence="9 10" key="1">
    <citation type="journal article" date="2012" name="Stand. Genomic Sci.">
        <title>Genome sequence of the halotolerant bacterium Corynebacterium halotolerans type strain YIM 70093(T) (= DSM 44683(T)).</title>
        <authorList>
            <person name="Ruckert C."/>
            <person name="Albersmeier A."/>
            <person name="Al-Dilaimi A."/>
            <person name="Niehaus K."/>
            <person name="Szczepanowski R."/>
            <person name="Kalinowski J."/>
        </authorList>
    </citation>
    <scope>NUCLEOTIDE SEQUENCE [LARGE SCALE GENOMIC DNA]</scope>
    <source>
        <strain evidence="9">YIM 70093</strain>
    </source>
</reference>
<name>M1P1M8_9CORY</name>
<gene>
    <name evidence="9" type="ORF">A605_13595</name>
</gene>
<feature type="transmembrane region" description="Helical" evidence="7">
    <location>
        <begin position="155"/>
        <end position="176"/>
    </location>
</feature>
<dbReference type="STRING" id="1121362.A605_13595"/>
<evidence type="ECO:0000256" key="4">
    <source>
        <dbReference type="ARBA" id="ARBA00022692"/>
    </source>
</evidence>
<feature type="transmembrane region" description="Helical" evidence="7">
    <location>
        <begin position="111"/>
        <end position="135"/>
    </location>
</feature>
<accession>M1P1M8</accession>